<organism evidence="3 4">
    <name type="scientific">Fistulifera solaris</name>
    <name type="common">Oleaginous diatom</name>
    <dbReference type="NCBI Taxonomy" id="1519565"/>
    <lineage>
        <taxon>Eukaryota</taxon>
        <taxon>Sar</taxon>
        <taxon>Stramenopiles</taxon>
        <taxon>Ochrophyta</taxon>
        <taxon>Bacillariophyta</taxon>
        <taxon>Bacillariophyceae</taxon>
        <taxon>Bacillariophycidae</taxon>
        <taxon>Naviculales</taxon>
        <taxon>Naviculaceae</taxon>
        <taxon>Fistulifera</taxon>
    </lineage>
</organism>
<accession>A0A1Z5KQQ8</accession>
<feature type="domain" description="Isochorismatase-like" evidence="2">
    <location>
        <begin position="16"/>
        <end position="168"/>
    </location>
</feature>
<dbReference type="AlphaFoldDB" id="A0A1Z5KQQ8"/>
<evidence type="ECO:0000259" key="2">
    <source>
        <dbReference type="Pfam" id="PF00857"/>
    </source>
</evidence>
<dbReference type="InterPro" id="IPR050993">
    <property type="entry name" value="Isochorismatase_domain"/>
</dbReference>
<dbReference type="InParanoid" id="A0A1Z5KQQ8"/>
<dbReference type="PANTHER" id="PTHR14119">
    <property type="entry name" value="HYDROLASE"/>
    <property type="match status" value="1"/>
</dbReference>
<dbReference type="SUPFAM" id="SSF52499">
    <property type="entry name" value="Isochorismatase-like hydrolases"/>
    <property type="match status" value="1"/>
</dbReference>
<evidence type="ECO:0000313" key="3">
    <source>
        <dbReference type="EMBL" id="GAX28268.1"/>
    </source>
</evidence>
<dbReference type="InterPro" id="IPR036380">
    <property type="entry name" value="Isochorismatase-like_sf"/>
</dbReference>
<evidence type="ECO:0000256" key="1">
    <source>
        <dbReference type="ARBA" id="ARBA00006336"/>
    </source>
</evidence>
<keyword evidence="4" id="KW-1185">Reference proteome</keyword>
<dbReference type="EMBL" id="BDSP01000271">
    <property type="protein sequence ID" value="GAX28268.1"/>
    <property type="molecule type" value="Genomic_DNA"/>
</dbReference>
<proteinExistence type="inferred from homology"/>
<dbReference type="InterPro" id="IPR000868">
    <property type="entry name" value="Isochorismatase-like_dom"/>
</dbReference>
<gene>
    <name evidence="3" type="ORF">FisN_27Hh081</name>
</gene>
<dbReference type="Gene3D" id="3.40.50.850">
    <property type="entry name" value="Isochorismatase-like"/>
    <property type="match status" value="1"/>
</dbReference>
<protein>
    <recommendedName>
        <fullName evidence="2">Isochorismatase-like domain-containing protein</fullName>
    </recommendedName>
</protein>
<dbReference type="Proteomes" id="UP000198406">
    <property type="component" value="Unassembled WGS sequence"/>
</dbReference>
<dbReference type="Pfam" id="PF00857">
    <property type="entry name" value="Isochorismatase"/>
    <property type="match status" value="1"/>
</dbReference>
<name>A0A1Z5KQQ8_FISSO</name>
<reference evidence="3 4" key="1">
    <citation type="journal article" date="2015" name="Plant Cell">
        <title>Oil accumulation by the oleaginous diatom Fistulifera solaris as revealed by the genome and transcriptome.</title>
        <authorList>
            <person name="Tanaka T."/>
            <person name="Maeda Y."/>
            <person name="Veluchamy A."/>
            <person name="Tanaka M."/>
            <person name="Abida H."/>
            <person name="Marechal E."/>
            <person name="Bowler C."/>
            <person name="Muto M."/>
            <person name="Sunaga Y."/>
            <person name="Tanaka M."/>
            <person name="Yoshino T."/>
            <person name="Taniguchi T."/>
            <person name="Fukuda Y."/>
            <person name="Nemoto M."/>
            <person name="Matsumoto M."/>
            <person name="Wong P.S."/>
            <person name="Aburatani S."/>
            <person name="Fujibuchi W."/>
        </authorList>
    </citation>
    <scope>NUCLEOTIDE SEQUENCE [LARGE SCALE GENOMIC DNA]</scope>
    <source>
        <strain evidence="3 4">JPCC DA0580</strain>
    </source>
</reference>
<comment type="similarity">
    <text evidence="1">Belongs to the isochorismatase family.</text>
</comment>
<dbReference type="PANTHER" id="PTHR14119:SF3">
    <property type="entry name" value="ISOCHORISMATASE DOMAIN-CONTAINING PROTEIN 2"/>
    <property type="match status" value="1"/>
</dbReference>
<dbReference type="OrthoDB" id="269496at2759"/>
<evidence type="ECO:0000313" key="4">
    <source>
        <dbReference type="Proteomes" id="UP000198406"/>
    </source>
</evidence>
<sequence length="212" mass="24162">MSAPRILGNKLHPGKTVLLVCDVQERFRSLIWRCETVVRTTQYMTRLAALLDIPVVVTEQYKKAFGPTIAECFAENTIPSTAHVFEKKQFSMLTPPLLQQLQQYPERDTFVLVGIEAHVCVQQTCLDLLALQKEVHLVADGISSQQPYDREIALQRMQQAGAFLTTAQSAAFMLMQTADHPQFKAFSQLTVEHMKKRNEFNDDYQKSSITRE</sequence>
<comment type="caution">
    <text evidence="3">The sequence shown here is derived from an EMBL/GenBank/DDBJ whole genome shotgun (WGS) entry which is preliminary data.</text>
</comment>